<dbReference type="InterPro" id="IPR027417">
    <property type="entry name" value="P-loop_NTPase"/>
</dbReference>
<evidence type="ECO:0000256" key="1">
    <source>
        <dbReference type="ARBA" id="ARBA00022448"/>
    </source>
</evidence>
<sequence length="236" mass="26251">MINDEWYVSAYGFYLTCHSSFIIPLVLTVTNLTKAYSGRTVLMVPELRLSPGIHYFRGGNGSGKTTFFRTVAGLLPFSGEILLENQYEINRDPVAYRFRVNYAEAEPLYPAFLTPRDLVGFVGQAKKAPPGQVDTLLETLGVDKFWTQTTGTFSSGMLKKLSLLLAFLGEPRLVLLDEPLTTLDVATAAKLFDYIRQLRTEQNVSFLLTSHQDISLTGLDLTGTWQVGERVIAAVN</sequence>
<dbReference type="PROSITE" id="PS50893">
    <property type="entry name" value="ABC_TRANSPORTER_2"/>
    <property type="match status" value="1"/>
</dbReference>
<keyword evidence="7" id="KW-1185">Reference proteome</keyword>
<evidence type="ECO:0000313" key="7">
    <source>
        <dbReference type="Proteomes" id="UP000198598"/>
    </source>
</evidence>
<dbReference type="InterPro" id="IPR051782">
    <property type="entry name" value="ABC_Transporter_VariousFunc"/>
</dbReference>
<keyword evidence="4" id="KW-1133">Transmembrane helix</keyword>
<dbReference type="PANTHER" id="PTHR42939">
    <property type="entry name" value="ABC TRANSPORTER ATP-BINDING PROTEIN ALBC-RELATED"/>
    <property type="match status" value="1"/>
</dbReference>
<evidence type="ECO:0000256" key="4">
    <source>
        <dbReference type="SAM" id="Phobius"/>
    </source>
</evidence>
<dbReference type="PANTHER" id="PTHR42939:SF1">
    <property type="entry name" value="ABC TRANSPORTER ATP-BINDING PROTEIN ALBC-RELATED"/>
    <property type="match status" value="1"/>
</dbReference>
<evidence type="ECO:0000313" key="6">
    <source>
        <dbReference type="EMBL" id="SFC27029.1"/>
    </source>
</evidence>
<keyword evidence="4" id="KW-0472">Membrane</keyword>
<name>A0A1I1HSC4_9BACT</name>
<dbReference type="InterPro" id="IPR003439">
    <property type="entry name" value="ABC_transporter-like_ATP-bd"/>
</dbReference>
<reference evidence="6 7" key="1">
    <citation type="submission" date="2016-10" db="EMBL/GenBank/DDBJ databases">
        <authorList>
            <person name="de Groot N.N."/>
        </authorList>
    </citation>
    <scope>NUCLEOTIDE SEQUENCE [LARGE SCALE GENOMIC DNA]</scope>
    <source>
        <strain evidence="6 7">DSM 26130</strain>
    </source>
</reference>
<dbReference type="SUPFAM" id="SSF52540">
    <property type="entry name" value="P-loop containing nucleoside triphosphate hydrolases"/>
    <property type="match status" value="1"/>
</dbReference>
<keyword evidence="2" id="KW-0547">Nucleotide-binding</keyword>
<keyword evidence="4" id="KW-0812">Transmembrane</keyword>
<proteinExistence type="predicted"/>
<protein>
    <submittedName>
        <fullName evidence="6">ABC-2 type transport system ATP-binding protein</fullName>
    </submittedName>
</protein>
<keyword evidence="3 6" id="KW-0067">ATP-binding</keyword>
<dbReference type="InterPro" id="IPR017871">
    <property type="entry name" value="ABC_transporter-like_CS"/>
</dbReference>
<accession>A0A1I1HSC4</accession>
<evidence type="ECO:0000256" key="3">
    <source>
        <dbReference type="ARBA" id="ARBA00022840"/>
    </source>
</evidence>
<dbReference type="GO" id="GO:0005524">
    <property type="term" value="F:ATP binding"/>
    <property type="evidence" value="ECO:0007669"/>
    <property type="project" value="UniProtKB-KW"/>
</dbReference>
<evidence type="ECO:0000256" key="2">
    <source>
        <dbReference type="ARBA" id="ARBA00022741"/>
    </source>
</evidence>
<dbReference type="PROSITE" id="PS00211">
    <property type="entry name" value="ABC_TRANSPORTER_1"/>
    <property type="match status" value="1"/>
</dbReference>
<dbReference type="Pfam" id="PF00005">
    <property type="entry name" value="ABC_tran"/>
    <property type="match status" value="1"/>
</dbReference>
<evidence type="ECO:0000259" key="5">
    <source>
        <dbReference type="PROSITE" id="PS50893"/>
    </source>
</evidence>
<dbReference type="EMBL" id="FOLQ01000001">
    <property type="protein sequence ID" value="SFC27029.1"/>
    <property type="molecule type" value="Genomic_DNA"/>
</dbReference>
<feature type="domain" description="ABC transporter" evidence="5">
    <location>
        <begin position="27"/>
        <end position="235"/>
    </location>
</feature>
<dbReference type="AlphaFoldDB" id="A0A1I1HSC4"/>
<dbReference type="Gene3D" id="3.40.50.300">
    <property type="entry name" value="P-loop containing nucleotide triphosphate hydrolases"/>
    <property type="match status" value="1"/>
</dbReference>
<dbReference type="GO" id="GO:0016887">
    <property type="term" value="F:ATP hydrolysis activity"/>
    <property type="evidence" value="ECO:0007669"/>
    <property type="project" value="InterPro"/>
</dbReference>
<feature type="transmembrane region" description="Helical" evidence="4">
    <location>
        <begin position="6"/>
        <end position="29"/>
    </location>
</feature>
<keyword evidence="1" id="KW-0813">Transport</keyword>
<dbReference type="STRING" id="662367.SAMN05216167_101774"/>
<gene>
    <name evidence="6" type="ORF">SAMN05216167_101774</name>
</gene>
<organism evidence="6 7">
    <name type="scientific">Spirosoma endophyticum</name>
    <dbReference type="NCBI Taxonomy" id="662367"/>
    <lineage>
        <taxon>Bacteria</taxon>
        <taxon>Pseudomonadati</taxon>
        <taxon>Bacteroidota</taxon>
        <taxon>Cytophagia</taxon>
        <taxon>Cytophagales</taxon>
        <taxon>Cytophagaceae</taxon>
        <taxon>Spirosoma</taxon>
    </lineage>
</organism>
<dbReference type="Proteomes" id="UP000198598">
    <property type="component" value="Unassembled WGS sequence"/>
</dbReference>